<organism evidence="1">
    <name type="scientific">Clostridioides difficile</name>
    <name type="common">Peptoclostridium difficile</name>
    <dbReference type="NCBI Taxonomy" id="1496"/>
    <lineage>
        <taxon>Bacteria</taxon>
        <taxon>Bacillati</taxon>
        <taxon>Bacillota</taxon>
        <taxon>Clostridia</taxon>
        <taxon>Peptostreptococcales</taxon>
        <taxon>Peptostreptococcaceae</taxon>
        <taxon>Clostridioides</taxon>
    </lineage>
</organism>
<gene>
    <name evidence="1" type="ORF">NCTC13307_04456</name>
</gene>
<dbReference type="GO" id="GO:0019700">
    <property type="term" value="P:organic phosphonate catabolic process"/>
    <property type="evidence" value="ECO:0007669"/>
    <property type="project" value="InterPro"/>
</dbReference>
<reference evidence="1" key="1">
    <citation type="submission" date="2018-06" db="EMBL/GenBank/DDBJ databases">
        <authorList>
            <consortium name="Pathogen Informatics"/>
            <person name="Doyle S."/>
        </authorList>
    </citation>
    <scope>NUCLEOTIDE SEQUENCE</scope>
    <source>
        <strain evidence="1">NCTC13307</strain>
    </source>
</reference>
<evidence type="ECO:0000313" key="1">
    <source>
        <dbReference type="EMBL" id="SUY83337.1"/>
    </source>
</evidence>
<name>A0A381KL15_CLODI</name>
<accession>A0A381KL15</accession>
<dbReference type="AlphaFoldDB" id="A0A381KL15"/>
<sequence>MIYNYGFLDENTKKEIRRKILKAISIPGYQVPFGSRELPIAKGWGTGGLQLTLSLIGKNDVVKSN</sequence>
<dbReference type="EMBL" id="UFWD01000002">
    <property type="protein sequence ID" value="SUY83337.1"/>
    <property type="molecule type" value="Genomic_DNA"/>
</dbReference>
<dbReference type="Pfam" id="PF06007">
    <property type="entry name" value="PhnJ"/>
    <property type="match status" value="1"/>
</dbReference>
<dbReference type="InterPro" id="IPR010306">
    <property type="entry name" value="PhnJ"/>
</dbReference>
<dbReference type="GO" id="GO:0016829">
    <property type="term" value="F:lyase activity"/>
    <property type="evidence" value="ECO:0007669"/>
    <property type="project" value="InterPro"/>
</dbReference>
<proteinExistence type="predicted"/>
<dbReference type="GO" id="GO:0051539">
    <property type="term" value="F:4 iron, 4 sulfur cluster binding"/>
    <property type="evidence" value="ECO:0007669"/>
    <property type="project" value="InterPro"/>
</dbReference>
<protein>
    <submittedName>
        <fullName evidence="1">Phosphonate metabolism protein</fullName>
    </submittedName>
</protein>